<sequence length="329" mass="38330">MNSLSETHENLCRICGLNEHHPIYRVLERMYGLNEEFLYFQCVQCKCLQIEKFPEDIWRYYPKGYLSFATDPSLLYNKPIERWVRCARDSYAALGKGFLGKWMEKIYPAPEDLKALSHISLTKQSKILDVGCGAGTLLYLLYEAGFSNVLGVDPYIDRDINYENGLFISRQEIQEVEGSWDLIMFHHSFEHMKDPLKVLQSVSKLLNSGGSCLIRIPLVSSLAWEDYGVHWVQLDAPRHFFLHSLDSLKILVRKEKFHIEDIIFDSDELQFWGSEQYKKDISLKSEKSYSVNPAQSIFSQKQIDQFRKKAVQLNLEARGDQAVFYLKKE</sequence>
<organism evidence="1">
    <name type="scientific">marine metagenome</name>
    <dbReference type="NCBI Taxonomy" id="408172"/>
    <lineage>
        <taxon>unclassified sequences</taxon>
        <taxon>metagenomes</taxon>
        <taxon>ecological metagenomes</taxon>
    </lineage>
</organism>
<dbReference type="AlphaFoldDB" id="A0A382FH86"/>
<dbReference type="Gene3D" id="3.40.50.150">
    <property type="entry name" value="Vaccinia Virus protein VP39"/>
    <property type="match status" value="1"/>
</dbReference>
<name>A0A382FH86_9ZZZZ</name>
<dbReference type="CDD" id="cd02440">
    <property type="entry name" value="AdoMet_MTases"/>
    <property type="match status" value="1"/>
</dbReference>
<dbReference type="Pfam" id="PF13489">
    <property type="entry name" value="Methyltransf_23"/>
    <property type="match status" value="1"/>
</dbReference>
<evidence type="ECO:0000313" key="1">
    <source>
        <dbReference type="EMBL" id="SVB62448.1"/>
    </source>
</evidence>
<evidence type="ECO:0008006" key="2">
    <source>
        <dbReference type="Google" id="ProtNLM"/>
    </source>
</evidence>
<proteinExistence type="predicted"/>
<dbReference type="SUPFAM" id="SSF53335">
    <property type="entry name" value="S-adenosyl-L-methionine-dependent methyltransferases"/>
    <property type="match status" value="1"/>
</dbReference>
<dbReference type="InterPro" id="IPR029063">
    <property type="entry name" value="SAM-dependent_MTases_sf"/>
</dbReference>
<protein>
    <recommendedName>
        <fullName evidence="2">Methyltransferase type 12 domain-containing protein</fullName>
    </recommendedName>
</protein>
<accession>A0A382FH86</accession>
<dbReference type="EMBL" id="UINC01050000">
    <property type="protein sequence ID" value="SVB62448.1"/>
    <property type="molecule type" value="Genomic_DNA"/>
</dbReference>
<reference evidence="1" key="1">
    <citation type="submission" date="2018-05" db="EMBL/GenBank/DDBJ databases">
        <authorList>
            <person name="Lanie J.A."/>
            <person name="Ng W.-L."/>
            <person name="Kazmierczak K.M."/>
            <person name="Andrzejewski T.M."/>
            <person name="Davidsen T.M."/>
            <person name="Wayne K.J."/>
            <person name="Tettelin H."/>
            <person name="Glass J.I."/>
            <person name="Rusch D."/>
            <person name="Podicherti R."/>
            <person name="Tsui H.-C.T."/>
            <person name="Winkler M.E."/>
        </authorList>
    </citation>
    <scope>NUCLEOTIDE SEQUENCE</scope>
</reference>
<dbReference type="PANTHER" id="PTHR43861">
    <property type="entry name" value="TRANS-ACONITATE 2-METHYLTRANSFERASE-RELATED"/>
    <property type="match status" value="1"/>
</dbReference>
<gene>
    <name evidence="1" type="ORF">METZ01_LOCUS215302</name>
</gene>